<reference evidence="9 10" key="1">
    <citation type="submission" date="2016-02" db="EMBL/GenBank/DDBJ databases">
        <authorList>
            <person name="Wen L."/>
            <person name="He K."/>
            <person name="Yang H."/>
        </authorList>
    </citation>
    <scope>NUCLEOTIDE SEQUENCE [LARGE SCALE GENOMIC DNA]</scope>
    <source>
        <strain evidence="9 10">CV41</strain>
    </source>
</reference>
<keyword evidence="4 7" id="KW-0560">Oxidoreductase</keyword>
<feature type="binding site" evidence="7">
    <location>
        <position position="212"/>
    </location>
    <ligand>
        <name>a divalent metal cation</name>
        <dbReference type="ChEBI" id="CHEBI:60240"/>
    </ligand>
</feature>
<dbReference type="RefSeq" id="WP_068711068.1">
    <property type="nucleotide sequence ID" value="NZ_LSZP01000016.1"/>
</dbReference>
<evidence type="ECO:0000256" key="1">
    <source>
        <dbReference type="ARBA" id="ARBA00005168"/>
    </source>
</evidence>
<dbReference type="PANTHER" id="PTHR10755:SF0">
    <property type="entry name" value="OXYGEN-DEPENDENT COPROPORPHYRINOGEN-III OXIDASE, MITOCHONDRIAL"/>
    <property type="match status" value="1"/>
</dbReference>
<dbReference type="UniPathway" id="UPA00251">
    <property type="reaction ID" value="UER00322"/>
</dbReference>
<feature type="binding site" evidence="7">
    <location>
        <position position="146"/>
    </location>
    <ligand>
        <name>a divalent metal cation</name>
        <dbReference type="ChEBI" id="CHEBI:60240"/>
    </ligand>
</feature>
<dbReference type="Pfam" id="PF01218">
    <property type="entry name" value="Coprogen_oxidas"/>
    <property type="match status" value="1"/>
</dbReference>
<accession>A0A139SRB3</accession>
<keyword evidence="10" id="KW-1185">Reference proteome</keyword>
<feature type="binding site" evidence="7">
    <location>
        <position position="242"/>
    </location>
    <ligand>
        <name>a divalent metal cation</name>
        <dbReference type="ChEBI" id="CHEBI:60240"/>
    </ligand>
</feature>
<dbReference type="InterPro" id="IPR036406">
    <property type="entry name" value="Coprogen_oxidase_aer_sf"/>
</dbReference>
<dbReference type="GO" id="GO:0005737">
    <property type="term" value="C:cytoplasm"/>
    <property type="evidence" value="ECO:0007669"/>
    <property type="project" value="UniProtKB-SubCell"/>
</dbReference>
<comment type="subunit">
    <text evidence="3 7">Homodimer.</text>
</comment>
<dbReference type="PANTHER" id="PTHR10755">
    <property type="entry name" value="COPROPORPHYRINOGEN III OXIDASE, MITOCHONDRIAL"/>
    <property type="match status" value="1"/>
</dbReference>
<dbReference type="HAMAP" id="MF_00333">
    <property type="entry name" value="Coprogen_oxidas"/>
    <property type="match status" value="1"/>
</dbReference>
<feature type="compositionally biased region" description="Basic and acidic residues" evidence="8">
    <location>
        <begin position="37"/>
        <end position="49"/>
    </location>
</feature>
<dbReference type="GO" id="GO:0004109">
    <property type="term" value="F:coproporphyrinogen oxidase activity"/>
    <property type="evidence" value="ECO:0007669"/>
    <property type="project" value="UniProtKB-UniRule"/>
</dbReference>
<comment type="similarity">
    <text evidence="2 7">Belongs to the aerobic coproporphyrinogen-III oxidase family.</text>
</comment>
<evidence type="ECO:0000256" key="2">
    <source>
        <dbReference type="ARBA" id="ARBA00010644"/>
    </source>
</evidence>
<dbReference type="GO" id="GO:0042803">
    <property type="term" value="F:protein homodimerization activity"/>
    <property type="evidence" value="ECO:0007669"/>
    <property type="project" value="UniProtKB-UniRule"/>
</dbReference>
<proteinExistence type="inferred from homology"/>
<dbReference type="InterPro" id="IPR001260">
    <property type="entry name" value="Coprogen_oxidase_aer"/>
</dbReference>
<dbReference type="PROSITE" id="PS01021">
    <property type="entry name" value="COPROGEN_OXIDASE"/>
    <property type="match status" value="1"/>
</dbReference>
<dbReference type="InterPro" id="IPR018375">
    <property type="entry name" value="Coprogen_oxidase_CS"/>
</dbReference>
<keyword evidence="7" id="KW-0963">Cytoplasm</keyword>
<feature type="binding site" evidence="7">
    <location>
        <position position="136"/>
    </location>
    <ligand>
        <name>a divalent metal cation</name>
        <dbReference type="ChEBI" id="CHEBI:60240"/>
    </ligand>
</feature>
<dbReference type="Gene3D" id="3.40.1500.10">
    <property type="entry name" value="Coproporphyrinogen III oxidase, aerobic"/>
    <property type="match status" value="1"/>
</dbReference>
<evidence type="ECO:0000313" key="10">
    <source>
        <dbReference type="Proteomes" id="UP000071392"/>
    </source>
</evidence>
<name>A0A139SRB3_9BACT</name>
<dbReference type="PRINTS" id="PR00073">
    <property type="entry name" value="COPRGNOXDASE"/>
</dbReference>
<feature type="binding site" evidence="7">
    <location>
        <begin position="148"/>
        <end position="150"/>
    </location>
    <ligand>
        <name>substrate</name>
    </ligand>
</feature>
<dbReference type="STRING" id="1548208.AXK12_02420"/>
<comment type="catalytic activity">
    <reaction evidence="7">
        <text>coproporphyrinogen III + O2 + 2 H(+) = protoporphyrinogen IX + 2 CO2 + 2 H2O</text>
        <dbReference type="Rhea" id="RHEA:18257"/>
        <dbReference type="ChEBI" id="CHEBI:15377"/>
        <dbReference type="ChEBI" id="CHEBI:15378"/>
        <dbReference type="ChEBI" id="CHEBI:15379"/>
        <dbReference type="ChEBI" id="CHEBI:16526"/>
        <dbReference type="ChEBI" id="CHEBI:57307"/>
        <dbReference type="ChEBI" id="CHEBI:57309"/>
        <dbReference type="EC" id="1.3.3.3"/>
    </reaction>
</comment>
<comment type="caution">
    <text evidence="9">The sequence shown here is derived from an EMBL/GenBank/DDBJ whole genome shotgun (WGS) entry which is preliminary data.</text>
</comment>
<comment type="function">
    <text evidence="7">Involved in the heme biosynthesis. Catalyzes the aerobic oxidative decarboxylation of propionate groups of rings A and B of coproporphyrinogen-III to yield the vinyl groups in protoporphyrinogen-IX.</text>
</comment>
<feature type="region of interest" description="Important for dimerization" evidence="7">
    <location>
        <begin position="307"/>
        <end position="342"/>
    </location>
</feature>
<evidence type="ECO:0000256" key="8">
    <source>
        <dbReference type="SAM" id="MobiDB-lite"/>
    </source>
</evidence>
<dbReference type="SUPFAM" id="SSF102886">
    <property type="entry name" value="Coproporphyrinogen III oxidase"/>
    <property type="match status" value="1"/>
</dbReference>
<feature type="binding site" evidence="7">
    <location>
        <position position="132"/>
    </location>
    <ligand>
        <name>substrate</name>
    </ligand>
</feature>
<dbReference type="OrthoDB" id="9777553at2"/>
<dbReference type="Proteomes" id="UP000071392">
    <property type="component" value="Unassembled WGS sequence"/>
</dbReference>
<evidence type="ECO:0000256" key="3">
    <source>
        <dbReference type="ARBA" id="ARBA00011738"/>
    </source>
</evidence>
<evidence type="ECO:0000256" key="5">
    <source>
        <dbReference type="ARBA" id="ARBA00023133"/>
    </source>
</evidence>
<dbReference type="PIRSF" id="PIRSF000166">
    <property type="entry name" value="Coproporphyri_ox"/>
    <property type="match status" value="1"/>
</dbReference>
<gene>
    <name evidence="7" type="primary">hemF</name>
    <name evidence="9" type="ORF">AXK12_02420</name>
</gene>
<comment type="pathway">
    <text evidence="1 7">Porphyrin-containing compound metabolism; protoporphyrin-IX biosynthesis; protoporphyrinogen-IX from coproporphyrinogen-III (O2 route): step 1/1.</text>
</comment>
<keyword evidence="7" id="KW-0479">Metal-binding</keyword>
<keyword evidence="6 7" id="KW-0627">Porphyrin biosynthesis</keyword>
<dbReference type="GO" id="GO:0006782">
    <property type="term" value="P:protoporphyrinogen IX biosynthetic process"/>
    <property type="evidence" value="ECO:0007669"/>
    <property type="project" value="UniProtKB-UniRule"/>
</dbReference>
<sequence>MNHTPIPPDAAAVRRYLLDLQARICCELAEEDGGADFGRDEWSRDEARSETSALSGDRHRSAGGDKCASLGGGTAQNPTLSGGGLTRVLSEGAVFEKAGVGFSHVHGTALPPSATAQRPELAGKAWEAMGVSLVIHPRNPYVPTSHANVRFFCTHDQANTQAASGGASSERPTDTRQISQPQTAAAASTWWVAGGFDLTPYYGFEEDCVHWHRTAHDAVAPFGPDLYPRFKNACDDYFFLKHRNEPRGIGGLFFDDFNALGFEQSFALLRSVGDAFLRAYRPIVARRKATPYGERERQFQLLRRGRYAEFNLVWDRGTQFGLQSGGRTESILMSLPPLARWDYAWTPKPGSPEAALTEHFLPKRDWLADHTVAALAATTQE</sequence>
<evidence type="ECO:0000256" key="7">
    <source>
        <dbReference type="HAMAP-Rule" id="MF_00333"/>
    </source>
</evidence>
<protein>
    <recommendedName>
        <fullName evidence="7">Oxygen-dependent coproporphyrinogen-III oxidase</fullName>
        <shortName evidence="7">CPO</shortName>
        <shortName evidence="7">Coprogen oxidase</shortName>
        <shortName evidence="7">Coproporphyrinogenase</shortName>
        <ecNumber evidence="7">1.3.3.3</ecNumber>
    </recommendedName>
</protein>
<comment type="subcellular location">
    <subcellularLocation>
        <location evidence="7">Cytoplasm</location>
    </subcellularLocation>
</comment>
<evidence type="ECO:0000256" key="6">
    <source>
        <dbReference type="ARBA" id="ARBA00023244"/>
    </source>
</evidence>
<dbReference type="EMBL" id="LSZP01000016">
    <property type="protein sequence ID" value="KXU37020.1"/>
    <property type="molecule type" value="Genomic_DNA"/>
</dbReference>
<feature type="region of interest" description="Disordered" evidence="8">
    <location>
        <begin position="35"/>
        <end position="83"/>
    </location>
</feature>
<keyword evidence="5 7" id="KW-0350">Heme biosynthesis</keyword>
<comment type="cofactor">
    <cofactor evidence="7">
        <name>a divalent metal cation</name>
        <dbReference type="ChEBI" id="CHEBI:60240"/>
    </cofactor>
</comment>
<evidence type="ECO:0000256" key="4">
    <source>
        <dbReference type="ARBA" id="ARBA00023002"/>
    </source>
</evidence>
<feature type="binding site" evidence="7">
    <location>
        <begin position="325"/>
        <end position="327"/>
    </location>
    <ligand>
        <name>substrate</name>
    </ligand>
</feature>
<dbReference type="AlphaFoldDB" id="A0A139SRB3"/>
<organism evidence="9 10">
    <name type="scientific">Cephaloticoccus capnophilus</name>
    <dbReference type="NCBI Taxonomy" id="1548208"/>
    <lineage>
        <taxon>Bacteria</taxon>
        <taxon>Pseudomonadati</taxon>
        <taxon>Verrucomicrobiota</taxon>
        <taxon>Opitutia</taxon>
        <taxon>Opitutales</taxon>
        <taxon>Opitutaceae</taxon>
        <taxon>Cephaloticoccus</taxon>
    </lineage>
</organism>
<dbReference type="GO" id="GO:0046872">
    <property type="term" value="F:metal ion binding"/>
    <property type="evidence" value="ECO:0007669"/>
    <property type="project" value="UniProtKB-KW"/>
</dbReference>
<feature type="active site" description="Proton donor" evidence="7">
    <location>
        <position position="146"/>
    </location>
</feature>
<feature type="site" description="Important for dimerization" evidence="7">
    <location>
        <position position="242"/>
    </location>
</feature>
<dbReference type="EC" id="1.3.3.3" evidence="7"/>
<evidence type="ECO:0000313" key="9">
    <source>
        <dbReference type="EMBL" id="KXU37020.1"/>
    </source>
</evidence>